<protein>
    <submittedName>
        <fullName evidence="4">SpoVG family protein</fullName>
    </submittedName>
</protein>
<dbReference type="Proteomes" id="UP001304683">
    <property type="component" value="Chromosome"/>
</dbReference>
<evidence type="ECO:0000313" key="4">
    <source>
        <dbReference type="EMBL" id="WPD19144.1"/>
    </source>
</evidence>
<dbReference type="InterPro" id="IPR007170">
    <property type="entry name" value="SpoVG"/>
</dbReference>
<dbReference type="InterPro" id="IPR036751">
    <property type="entry name" value="SpoVG_sf"/>
</dbReference>
<dbReference type="Gene3D" id="3.30.1120.40">
    <property type="entry name" value="Stage V sporulation protein G"/>
    <property type="match status" value="1"/>
</dbReference>
<keyword evidence="5" id="KW-1185">Reference proteome</keyword>
<keyword evidence="3" id="KW-0131">Cell cycle</keyword>
<dbReference type="PANTHER" id="PTHR38429">
    <property type="entry name" value="SEPTATION PROTEIN SPOVG-RELATED"/>
    <property type="match status" value="1"/>
</dbReference>
<evidence type="ECO:0000256" key="3">
    <source>
        <dbReference type="ARBA" id="ARBA00023306"/>
    </source>
</evidence>
<evidence type="ECO:0000313" key="5">
    <source>
        <dbReference type="Proteomes" id="UP001304683"/>
    </source>
</evidence>
<dbReference type="PANTHER" id="PTHR38429:SF1">
    <property type="entry name" value="SEPTATION PROTEIN SPOVG-RELATED"/>
    <property type="match status" value="1"/>
</dbReference>
<dbReference type="Pfam" id="PF04026">
    <property type="entry name" value="SpoVG"/>
    <property type="match status" value="1"/>
</dbReference>
<sequence length="94" mass="10217">MDISEVRIRPVKGAGRMRAFASVVFGGQFVVHELKVVEGAEGRMFVAFPSKRAASGEYFDIAHPITAEARDRIQQAVLAAYRQHVEAMAAGQVG</sequence>
<name>A0ABZ0QPG8_9FIRM</name>
<accession>A0ABZ0QPG8</accession>
<reference evidence="4 5" key="1">
    <citation type="submission" date="2023-08" db="EMBL/GenBank/DDBJ databases">
        <title>Genome sequence of Thermaerobacter compostii strain Ins1, a spore-forming filamentous bacterium isolated from a deep geothermal reservoir.</title>
        <authorList>
            <person name="Bregnard D."/>
            <person name="Gonzalez D."/>
            <person name="Junier P."/>
        </authorList>
    </citation>
    <scope>NUCLEOTIDE SEQUENCE [LARGE SCALE GENOMIC DNA]</scope>
    <source>
        <strain evidence="4 5">Ins1</strain>
    </source>
</reference>
<dbReference type="EMBL" id="CP132508">
    <property type="protein sequence ID" value="WPD19144.1"/>
    <property type="molecule type" value="Genomic_DNA"/>
</dbReference>
<dbReference type="SUPFAM" id="SSF160537">
    <property type="entry name" value="SpoVG-like"/>
    <property type="match status" value="1"/>
</dbReference>
<keyword evidence="1" id="KW-0132">Cell division</keyword>
<organism evidence="4 5">
    <name type="scientific">Thermaerobacter composti</name>
    <dbReference type="NCBI Taxonomy" id="554949"/>
    <lineage>
        <taxon>Bacteria</taxon>
        <taxon>Bacillati</taxon>
        <taxon>Bacillota</taxon>
        <taxon>Clostridia</taxon>
        <taxon>Eubacteriales</taxon>
        <taxon>Clostridiales Family XVII. Incertae Sedis</taxon>
        <taxon>Thermaerobacter</taxon>
    </lineage>
</organism>
<evidence type="ECO:0000256" key="1">
    <source>
        <dbReference type="ARBA" id="ARBA00022618"/>
    </source>
</evidence>
<dbReference type="RefSeq" id="WP_135224649.1">
    <property type="nucleotide sequence ID" value="NZ_CP132508.1"/>
</dbReference>
<gene>
    <name evidence="4" type="ORF">Q5761_00230</name>
</gene>
<keyword evidence="2" id="KW-0717">Septation</keyword>
<evidence type="ECO:0000256" key="2">
    <source>
        <dbReference type="ARBA" id="ARBA00023210"/>
    </source>
</evidence>
<proteinExistence type="predicted"/>